<dbReference type="Proteomes" id="UP000887229">
    <property type="component" value="Unassembled WGS sequence"/>
</dbReference>
<name>A0A9P7ZP44_9HYPO</name>
<protein>
    <submittedName>
        <fullName evidence="2">Uncharacterized protein</fullName>
    </submittedName>
</protein>
<accession>A0A9P7ZP44</accession>
<comment type="caution">
    <text evidence="2">The sequence shown here is derived from an EMBL/GenBank/DDBJ whole genome shotgun (WGS) entry which is preliminary data.</text>
</comment>
<dbReference type="GeneID" id="70290713"/>
<feature type="compositionally biased region" description="Polar residues" evidence="1">
    <location>
        <begin position="17"/>
        <end position="33"/>
    </location>
</feature>
<keyword evidence="3" id="KW-1185">Reference proteome</keyword>
<reference evidence="2" key="1">
    <citation type="journal article" date="2021" name="IMA Fungus">
        <title>Genomic characterization of three marine fungi, including Emericellopsis atlantica sp. nov. with signatures of a generalist lifestyle and marine biomass degradation.</title>
        <authorList>
            <person name="Hagestad O.C."/>
            <person name="Hou L."/>
            <person name="Andersen J.H."/>
            <person name="Hansen E.H."/>
            <person name="Altermark B."/>
            <person name="Li C."/>
            <person name="Kuhnert E."/>
            <person name="Cox R.J."/>
            <person name="Crous P.W."/>
            <person name="Spatafora J.W."/>
            <person name="Lail K."/>
            <person name="Amirebrahimi M."/>
            <person name="Lipzen A."/>
            <person name="Pangilinan J."/>
            <person name="Andreopoulos W."/>
            <person name="Hayes R.D."/>
            <person name="Ng V."/>
            <person name="Grigoriev I.V."/>
            <person name="Jackson S.A."/>
            <person name="Sutton T.D.S."/>
            <person name="Dobson A.D.W."/>
            <person name="Rama T."/>
        </authorList>
    </citation>
    <scope>NUCLEOTIDE SEQUENCE</scope>
    <source>
        <strain evidence="2">TS7</strain>
    </source>
</reference>
<feature type="compositionally biased region" description="Polar residues" evidence="1">
    <location>
        <begin position="152"/>
        <end position="174"/>
    </location>
</feature>
<dbReference type="OrthoDB" id="5552418at2759"/>
<sequence length="372" mass="41182">MDDPNQPRRHNDPHGQHTANSRFTSQPNRSIPATTADRYRSAPLNTSPQTPRSIGSAGNYSSYYPEPTSAFSSTHLNSAGLAGYGSDYSHDGRQQQTQQGFGGYPGAAMMYNVAQPNAQTPVYDTQQFGARQPAGLQMMTPDVASTYFGGSATENPSSHSASLQQPGQNSGSSTALYQSGQALKYANDMSSVNAPAQHQQQPAQDVADASMGEQQEFSEGALQEKWHNYQRQLATVFQDISSGSLETAAETLLSISNWLLSQVAELGLTTDDANLHSDRIKLWDDFNHAWLALGQKQFDLMQDTQQLSRPARILSYDAIENLGDEIVRLCNDLERHGLVDYQYGVWEEQITESKRQRCAENFEIRRLMREQS</sequence>
<feature type="region of interest" description="Disordered" evidence="1">
    <location>
        <begin position="146"/>
        <end position="174"/>
    </location>
</feature>
<dbReference type="EMBL" id="MU251251">
    <property type="protein sequence ID" value="KAG9255261.1"/>
    <property type="molecule type" value="Genomic_DNA"/>
</dbReference>
<gene>
    <name evidence="2" type="ORF">F5Z01DRAFT_44720</name>
</gene>
<dbReference type="AlphaFoldDB" id="A0A9P7ZP44"/>
<evidence type="ECO:0000313" key="2">
    <source>
        <dbReference type="EMBL" id="KAG9255261.1"/>
    </source>
</evidence>
<feature type="region of interest" description="Disordered" evidence="1">
    <location>
        <begin position="1"/>
        <end position="60"/>
    </location>
</feature>
<feature type="compositionally biased region" description="Polar residues" evidence="1">
    <location>
        <begin position="43"/>
        <end position="60"/>
    </location>
</feature>
<evidence type="ECO:0000256" key="1">
    <source>
        <dbReference type="SAM" id="MobiDB-lite"/>
    </source>
</evidence>
<organism evidence="2 3">
    <name type="scientific">Emericellopsis atlantica</name>
    <dbReference type="NCBI Taxonomy" id="2614577"/>
    <lineage>
        <taxon>Eukaryota</taxon>
        <taxon>Fungi</taxon>
        <taxon>Dikarya</taxon>
        <taxon>Ascomycota</taxon>
        <taxon>Pezizomycotina</taxon>
        <taxon>Sordariomycetes</taxon>
        <taxon>Hypocreomycetidae</taxon>
        <taxon>Hypocreales</taxon>
        <taxon>Bionectriaceae</taxon>
        <taxon>Emericellopsis</taxon>
    </lineage>
</organism>
<feature type="compositionally biased region" description="Basic and acidic residues" evidence="1">
    <location>
        <begin position="1"/>
        <end position="15"/>
    </location>
</feature>
<proteinExistence type="predicted"/>
<evidence type="ECO:0000313" key="3">
    <source>
        <dbReference type="Proteomes" id="UP000887229"/>
    </source>
</evidence>
<feature type="compositionally biased region" description="Low complexity" evidence="1">
    <location>
        <begin position="194"/>
        <end position="209"/>
    </location>
</feature>
<feature type="region of interest" description="Disordered" evidence="1">
    <location>
        <begin position="191"/>
        <end position="218"/>
    </location>
</feature>
<dbReference type="RefSeq" id="XP_046119185.1">
    <property type="nucleotide sequence ID" value="XM_046259810.1"/>
</dbReference>